<dbReference type="AlphaFoldDB" id="A0AAD2DIU3"/>
<name>A0AAD2DIU3_9LAMI</name>
<dbReference type="InterPro" id="IPR019775">
    <property type="entry name" value="WD40_repeat_CS"/>
</dbReference>
<dbReference type="Proteomes" id="UP000834106">
    <property type="component" value="Chromosome 1"/>
</dbReference>
<protein>
    <submittedName>
        <fullName evidence="4">Uncharacterized protein</fullName>
    </submittedName>
</protein>
<dbReference type="PROSITE" id="PS50082">
    <property type="entry name" value="WD_REPEATS_2"/>
    <property type="match status" value="2"/>
</dbReference>
<organism evidence="4 5">
    <name type="scientific">Fraxinus pennsylvanica</name>
    <dbReference type="NCBI Taxonomy" id="56036"/>
    <lineage>
        <taxon>Eukaryota</taxon>
        <taxon>Viridiplantae</taxon>
        <taxon>Streptophyta</taxon>
        <taxon>Embryophyta</taxon>
        <taxon>Tracheophyta</taxon>
        <taxon>Spermatophyta</taxon>
        <taxon>Magnoliopsida</taxon>
        <taxon>eudicotyledons</taxon>
        <taxon>Gunneridae</taxon>
        <taxon>Pentapetalae</taxon>
        <taxon>asterids</taxon>
        <taxon>lamiids</taxon>
        <taxon>Lamiales</taxon>
        <taxon>Oleaceae</taxon>
        <taxon>Oleeae</taxon>
        <taxon>Fraxinus</taxon>
    </lineage>
</organism>
<feature type="repeat" description="WD" evidence="3">
    <location>
        <begin position="86"/>
        <end position="127"/>
    </location>
</feature>
<proteinExistence type="predicted"/>
<dbReference type="Gene3D" id="2.130.10.10">
    <property type="entry name" value="YVTN repeat-like/Quinoprotein amine dehydrogenase"/>
    <property type="match status" value="1"/>
</dbReference>
<feature type="repeat" description="WD" evidence="3">
    <location>
        <begin position="175"/>
        <end position="215"/>
    </location>
</feature>
<dbReference type="InterPro" id="IPR001680">
    <property type="entry name" value="WD40_rpt"/>
</dbReference>
<keyword evidence="2" id="KW-0677">Repeat</keyword>
<dbReference type="SUPFAM" id="SSF50978">
    <property type="entry name" value="WD40 repeat-like"/>
    <property type="match status" value="1"/>
</dbReference>
<dbReference type="PROSITE" id="PS50294">
    <property type="entry name" value="WD_REPEATS_REGION"/>
    <property type="match status" value="2"/>
</dbReference>
<evidence type="ECO:0000256" key="2">
    <source>
        <dbReference type="ARBA" id="ARBA00022737"/>
    </source>
</evidence>
<dbReference type="InterPro" id="IPR044715">
    <property type="entry name" value="WDR86-like"/>
</dbReference>
<dbReference type="InterPro" id="IPR015943">
    <property type="entry name" value="WD40/YVTN_repeat-like_dom_sf"/>
</dbReference>
<dbReference type="SMART" id="SM00320">
    <property type="entry name" value="WD40"/>
    <property type="match status" value="3"/>
</dbReference>
<dbReference type="PROSITE" id="PS00678">
    <property type="entry name" value="WD_REPEATS_1"/>
    <property type="match status" value="1"/>
</dbReference>
<dbReference type="PANTHER" id="PTHR44489:SF16">
    <property type="entry name" value="ANAPHASE-PROMOTING COMPLEX SUBUNIT 4 WD40 DOMAIN-CONTAINING PROTEIN"/>
    <property type="match status" value="1"/>
</dbReference>
<gene>
    <name evidence="4" type="ORF">FPE_LOCUS1134</name>
</gene>
<dbReference type="EMBL" id="OU503036">
    <property type="protein sequence ID" value="CAI9753703.1"/>
    <property type="molecule type" value="Genomic_DNA"/>
</dbReference>
<keyword evidence="5" id="KW-1185">Reference proteome</keyword>
<evidence type="ECO:0000256" key="3">
    <source>
        <dbReference type="PROSITE-ProRule" id="PRU00221"/>
    </source>
</evidence>
<dbReference type="Pfam" id="PF00400">
    <property type="entry name" value="WD40"/>
    <property type="match status" value="3"/>
</dbReference>
<evidence type="ECO:0000313" key="4">
    <source>
        <dbReference type="EMBL" id="CAI9753703.1"/>
    </source>
</evidence>
<dbReference type="InterPro" id="IPR036322">
    <property type="entry name" value="WD40_repeat_dom_sf"/>
</dbReference>
<reference evidence="4" key="1">
    <citation type="submission" date="2023-05" db="EMBL/GenBank/DDBJ databases">
        <authorList>
            <person name="Huff M."/>
        </authorList>
    </citation>
    <scope>NUCLEOTIDE SEQUENCE</scope>
</reference>
<keyword evidence="1 3" id="KW-0853">WD repeat</keyword>
<dbReference type="PANTHER" id="PTHR44489">
    <property type="match status" value="1"/>
</dbReference>
<sequence>MYRGAFTLDAYISVKIYFTFVDFIGSISIIMKVKAARRVSVFNRLEGGFVKKQSLRLLAFSEMQSGSMQDIYSWFCESGFTILTKLEGHTKNITGIALPSGSEKLYSVSKDRTIRIWDCNSGQCASAVDLDGEVGCLISEGPWLFAGLPNAIKEGAILAWKWGVEANIPELAATMKGHNGAVCSLLVGDNTRLYSGSSNNTIWVWDLQMLQCMQTLHGHTGDVASVICWDRYLLSASADILLKESHFPDHPIWELDLGLLEDLGMEFGFGPTLVSIAEVSSPVELRAVEGSLTCFAALIIC</sequence>
<evidence type="ECO:0000256" key="1">
    <source>
        <dbReference type="ARBA" id="ARBA00022574"/>
    </source>
</evidence>
<accession>A0AAD2DIU3</accession>
<evidence type="ECO:0000313" key="5">
    <source>
        <dbReference type="Proteomes" id="UP000834106"/>
    </source>
</evidence>